<sequence length="141" mass="15182">MMIVPRTCSPCELRKLTTGSICVLEYTVLRPGKYHEELVLNSVPYPGQQVGQLGVDGLPGPGDEALPSVLQLPPRQPLSFQAAYHFFPNCIGQTSYAFVLSASHRDSTYANGITASTTLISLVGLKAGFGTIRTFAIAAFY</sequence>
<evidence type="ECO:0000313" key="2">
    <source>
        <dbReference type="Proteomes" id="UP000187012"/>
    </source>
</evidence>
<keyword evidence="2" id="KW-1185">Reference proteome</keyword>
<dbReference type="EMBL" id="CYGX02000049">
    <property type="protein sequence ID" value="SIT44742.1"/>
    <property type="molecule type" value="Genomic_DNA"/>
</dbReference>
<reference evidence="1 2" key="1">
    <citation type="submission" date="2016-12" db="EMBL/GenBank/DDBJ databases">
        <authorList>
            <person name="Song W.-J."/>
            <person name="Kurnit D.M."/>
        </authorList>
    </citation>
    <scope>NUCLEOTIDE SEQUENCE [LARGE SCALE GENOMIC DNA]</scope>
    <source>
        <strain evidence="1 2">STM7296</strain>
    </source>
</reference>
<proteinExistence type="predicted"/>
<gene>
    <name evidence="1" type="ORF">BN2475_490022</name>
</gene>
<name>A0A1N7SBJ7_9BURK</name>
<protein>
    <submittedName>
        <fullName evidence="1">Uncharacterized protein</fullName>
    </submittedName>
</protein>
<dbReference type="AlphaFoldDB" id="A0A1N7SBJ7"/>
<accession>A0A1N7SBJ7</accession>
<dbReference type="STRING" id="1247936.BN2475_490022"/>
<organism evidence="1 2">
    <name type="scientific">Paraburkholderia ribeironis</name>
    <dbReference type="NCBI Taxonomy" id="1247936"/>
    <lineage>
        <taxon>Bacteria</taxon>
        <taxon>Pseudomonadati</taxon>
        <taxon>Pseudomonadota</taxon>
        <taxon>Betaproteobacteria</taxon>
        <taxon>Burkholderiales</taxon>
        <taxon>Burkholderiaceae</taxon>
        <taxon>Paraburkholderia</taxon>
    </lineage>
</organism>
<evidence type="ECO:0000313" key="1">
    <source>
        <dbReference type="EMBL" id="SIT44742.1"/>
    </source>
</evidence>
<dbReference type="Proteomes" id="UP000187012">
    <property type="component" value="Unassembled WGS sequence"/>
</dbReference>